<feature type="transmembrane region" description="Helical" evidence="1">
    <location>
        <begin position="146"/>
        <end position="175"/>
    </location>
</feature>
<feature type="transmembrane region" description="Helical" evidence="1">
    <location>
        <begin position="112"/>
        <end position="134"/>
    </location>
</feature>
<feature type="transmembrane region" description="Helical" evidence="1">
    <location>
        <begin position="262"/>
        <end position="284"/>
    </location>
</feature>
<sequence>MDIIFIMSYVDKGKQSVRVIDFKYYKFIMTMLIGTLFTLLYAQQGSIIFPLRFIEYFAFFVMGVVIAKNNIYITGMMKTILYLNIIVSLLQSVGVIGGFTVSGYNSDVSSRVIGLTSGPWELGVLLNFLTCYFLSSKAGTTYKYAVFFSCLLVIFLSGSRMSFVAQMFLIAFFILKTSSSIGIIKKSLIILPLIIISSFYLVDSSIAERSENLFSIENIREIPDTYRTTKLIQGNPAWDTFGVLGGDEVDASWAIRSMKWVYAVKLFLSNPVYILTGVGAGTFGNALDGGWLRMTTECGIIGLSLFLSFLLSNKKLSLLNNLIVYAFAINMIMIDIYMSYKVMSFMLFVFGYMYIKNRNGDTTIEFRKLKFKR</sequence>
<dbReference type="Proteomes" id="UP000032869">
    <property type="component" value="Unassembled WGS sequence"/>
</dbReference>
<evidence type="ECO:0008006" key="4">
    <source>
        <dbReference type="Google" id="ProtNLM"/>
    </source>
</evidence>
<feature type="transmembrane region" description="Helical" evidence="1">
    <location>
        <begin position="24"/>
        <end position="41"/>
    </location>
</feature>
<proteinExistence type="predicted"/>
<feature type="transmembrane region" description="Helical" evidence="1">
    <location>
        <begin position="47"/>
        <end position="67"/>
    </location>
</feature>
<dbReference type="EMBL" id="JQHL01000002">
    <property type="protein sequence ID" value="KFX20813.1"/>
    <property type="molecule type" value="Genomic_DNA"/>
</dbReference>
<evidence type="ECO:0000313" key="3">
    <source>
        <dbReference type="Proteomes" id="UP000032869"/>
    </source>
</evidence>
<name>A0ABR4V109_9GAMM</name>
<feature type="transmembrane region" description="Helical" evidence="1">
    <location>
        <begin position="181"/>
        <end position="202"/>
    </location>
</feature>
<reference evidence="2 3" key="1">
    <citation type="submission" date="2014-08" db="EMBL/GenBank/DDBJ databases">
        <title>Genome sequences of NCPPB Pectobacterium isolates.</title>
        <authorList>
            <person name="Glover R.H."/>
            <person name="Sapp M."/>
            <person name="Elphinstone J."/>
        </authorList>
    </citation>
    <scope>NUCLEOTIDE SEQUENCE [LARGE SCALE GENOMIC DNA]</scope>
    <source>
        <strain evidence="2 3">NCPPB 2793</strain>
    </source>
</reference>
<gene>
    <name evidence="2" type="ORF">JV35_06325</name>
</gene>
<feature type="transmembrane region" description="Helical" evidence="1">
    <location>
        <begin position="322"/>
        <end position="355"/>
    </location>
</feature>
<feature type="transmembrane region" description="Helical" evidence="1">
    <location>
        <begin position="290"/>
        <end position="310"/>
    </location>
</feature>
<evidence type="ECO:0000313" key="2">
    <source>
        <dbReference type="EMBL" id="KFX20813.1"/>
    </source>
</evidence>
<keyword evidence="1" id="KW-0472">Membrane</keyword>
<evidence type="ECO:0000256" key="1">
    <source>
        <dbReference type="SAM" id="Phobius"/>
    </source>
</evidence>
<keyword evidence="3" id="KW-1185">Reference proteome</keyword>
<protein>
    <recommendedName>
        <fullName evidence="4">O-antigen polymerase</fullName>
    </recommendedName>
</protein>
<accession>A0ABR4V109</accession>
<keyword evidence="1" id="KW-0812">Transmembrane</keyword>
<keyword evidence="1" id="KW-1133">Transmembrane helix</keyword>
<organism evidence="2 3">
    <name type="scientific">Pectobacterium betavasculorum</name>
    <dbReference type="NCBI Taxonomy" id="55207"/>
    <lineage>
        <taxon>Bacteria</taxon>
        <taxon>Pseudomonadati</taxon>
        <taxon>Pseudomonadota</taxon>
        <taxon>Gammaproteobacteria</taxon>
        <taxon>Enterobacterales</taxon>
        <taxon>Pectobacteriaceae</taxon>
        <taxon>Pectobacterium</taxon>
    </lineage>
</organism>
<comment type="caution">
    <text evidence="2">The sequence shown here is derived from an EMBL/GenBank/DDBJ whole genome shotgun (WGS) entry which is preliminary data.</text>
</comment>
<feature type="transmembrane region" description="Helical" evidence="1">
    <location>
        <begin position="79"/>
        <end position="100"/>
    </location>
</feature>